<evidence type="ECO:0000259" key="1">
    <source>
        <dbReference type="Pfam" id="PF01996"/>
    </source>
</evidence>
<dbReference type="AlphaFoldDB" id="A0A383CYC7"/>
<dbReference type="GO" id="GO:0052618">
    <property type="term" value="F:coenzyme F420-0:L-glutamate ligase activity"/>
    <property type="evidence" value="ECO:0007669"/>
    <property type="project" value="TreeGrafter"/>
</dbReference>
<name>A0A383CYC7_9ZZZZ</name>
<dbReference type="Gene3D" id="3.30.1330.100">
    <property type="entry name" value="CofE-like"/>
    <property type="match status" value="1"/>
</dbReference>
<gene>
    <name evidence="2" type="ORF">METZ01_LOCUS489904</name>
</gene>
<feature type="domain" description="Coenzyme F420:L-glutamate ligase-like" evidence="1">
    <location>
        <begin position="20"/>
        <end position="80"/>
    </location>
</feature>
<protein>
    <recommendedName>
        <fullName evidence="1">Coenzyme F420:L-glutamate ligase-like domain-containing protein</fullName>
    </recommendedName>
</protein>
<dbReference type="EMBL" id="UINC01212634">
    <property type="protein sequence ID" value="SVE37050.1"/>
    <property type="molecule type" value="Genomic_DNA"/>
</dbReference>
<dbReference type="InterPro" id="IPR002847">
    <property type="entry name" value="F420-0_gamma-glut_ligase-dom"/>
</dbReference>
<accession>A0A383CYC7</accession>
<organism evidence="2">
    <name type="scientific">marine metagenome</name>
    <dbReference type="NCBI Taxonomy" id="408172"/>
    <lineage>
        <taxon>unclassified sequences</taxon>
        <taxon>metagenomes</taxon>
        <taxon>ecological metagenomes</taxon>
    </lineage>
</organism>
<dbReference type="PANTHER" id="PTHR47917:SF1">
    <property type="entry name" value="COENZYME F420:L-GLUTAMATE LIGASE"/>
    <property type="match status" value="1"/>
</dbReference>
<dbReference type="PANTHER" id="PTHR47917">
    <property type="match status" value="1"/>
</dbReference>
<sequence length="80" mass="8307">MSHTESVRSSKLVFTAFTGLPLVGVGDDLVSLILHECDAANENLCDGDILVIAQKIVSKAEGRVVNLADVTPSDAALALA</sequence>
<proteinExistence type="predicted"/>
<feature type="non-terminal residue" evidence="2">
    <location>
        <position position="80"/>
    </location>
</feature>
<dbReference type="SUPFAM" id="SSF144010">
    <property type="entry name" value="CofE-like"/>
    <property type="match status" value="1"/>
</dbReference>
<dbReference type="Pfam" id="PF01996">
    <property type="entry name" value="F420_ligase"/>
    <property type="match status" value="1"/>
</dbReference>
<reference evidence="2" key="1">
    <citation type="submission" date="2018-05" db="EMBL/GenBank/DDBJ databases">
        <authorList>
            <person name="Lanie J.A."/>
            <person name="Ng W.-L."/>
            <person name="Kazmierczak K.M."/>
            <person name="Andrzejewski T.M."/>
            <person name="Davidsen T.M."/>
            <person name="Wayne K.J."/>
            <person name="Tettelin H."/>
            <person name="Glass J.I."/>
            <person name="Rusch D."/>
            <person name="Podicherti R."/>
            <person name="Tsui H.-C.T."/>
            <person name="Winkler M.E."/>
        </authorList>
    </citation>
    <scope>NUCLEOTIDE SEQUENCE</scope>
</reference>
<evidence type="ECO:0000313" key="2">
    <source>
        <dbReference type="EMBL" id="SVE37050.1"/>
    </source>
</evidence>